<proteinExistence type="predicted"/>
<sequence>MVCRHKLSAVVRRFYCTLPDGISRTRKNIRICGIDRYRPQPQRTGNQTGCRRAALPAFLLWVRQFVHRRQYRQNHQGGAG</sequence>
<organism evidence="1 2">
    <name type="scientific">Neisseria meningitidis serogroup B (strain ATCC BAA-335 / MC58)</name>
    <dbReference type="NCBI Taxonomy" id="122586"/>
    <lineage>
        <taxon>Bacteria</taxon>
        <taxon>Pseudomonadati</taxon>
        <taxon>Pseudomonadota</taxon>
        <taxon>Betaproteobacteria</taxon>
        <taxon>Neisseriales</taxon>
        <taxon>Neisseriaceae</taxon>
        <taxon>Neisseria</taxon>
    </lineage>
</organism>
<dbReference type="PaxDb" id="122586-NMB1589"/>
<keyword evidence="2" id="KW-1185">Reference proteome</keyword>
<dbReference type="STRING" id="122586.NMB1589"/>
<protein>
    <submittedName>
        <fullName evidence="1">Uncharacterized protein</fullName>
    </submittedName>
</protein>
<reference evidence="1 2" key="1">
    <citation type="journal article" date="2000" name="Science">
        <title>Complete genome sequence of Neisseria meningitidis serogroup B strain MC58.</title>
        <authorList>
            <person name="Tettelin H."/>
            <person name="Saunders N.J."/>
            <person name="Heidelberg J."/>
            <person name="Jeffries A.C."/>
            <person name="Nelson K.E."/>
            <person name="Eisen J.A."/>
            <person name="Ketchum K.A."/>
            <person name="Hood D.W."/>
            <person name="Peden J.F."/>
            <person name="Dodson R.J."/>
            <person name="Nelson W.C."/>
            <person name="Gwinn M.L."/>
            <person name="DeBoy R."/>
            <person name="Peterson J.D."/>
            <person name="Hickey E.K."/>
            <person name="Haft D.H."/>
            <person name="Salzberg S.L."/>
            <person name="White O."/>
            <person name="Fleischmann R.D."/>
            <person name="Dougherty B.A."/>
            <person name="Mason T."/>
            <person name="Ciecko A."/>
            <person name="Parksey D.S."/>
            <person name="Blair E."/>
            <person name="Cittone H."/>
            <person name="Clark E.B."/>
            <person name="Cotton M.D."/>
            <person name="Utterback T.R."/>
            <person name="Khouri H."/>
            <person name="Qin H."/>
            <person name="Vamathevan J."/>
            <person name="Gill J."/>
            <person name="Scarlato V."/>
            <person name="Masignani V."/>
            <person name="Pizza M."/>
            <person name="Grandi G."/>
            <person name="Sun L."/>
            <person name="Smith H.O."/>
            <person name="Fraser C.M."/>
            <person name="Moxon E.R."/>
            <person name="Rappuoli R."/>
            <person name="Venter J.C."/>
        </authorList>
    </citation>
    <scope>NUCLEOTIDE SEQUENCE [LARGE SCALE GENOMIC DNA]</scope>
    <source>
        <strain evidence="2">ATCC BAA-335 / MC58</strain>
    </source>
</reference>
<name>Q9JYH1_NEIMB</name>
<dbReference type="Proteomes" id="UP000000425">
    <property type="component" value="Chromosome"/>
</dbReference>
<dbReference type="PIR" id="G81065">
    <property type="entry name" value="G81065"/>
</dbReference>
<dbReference type="HOGENOM" id="CLU_2586068_0_0_4"/>
<dbReference type="KEGG" id="nme:NMB1589"/>
<evidence type="ECO:0000313" key="1">
    <source>
        <dbReference type="EMBL" id="AAF41942.1"/>
    </source>
</evidence>
<gene>
    <name evidence="1" type="ordered locus">NMB1589</name>
</gene>
<dbReference type="InParanoid" id="Q9JYH1"/>
<accession>Q9JYH1</accession>
<dbReference type="EMBL" id="AE002098">
    <property type="protein sequence ID" value="AAF41942.1"/>
    <property type="molecule type" value="Genomic_DNA"/>
</dbReference>
<evidence type="ECO:0000313" key="2">
    <source>
        <dbReference type="Proteomes" id="UP000000425"/>
    </source>
</evidence>
<dbReference type="AlphaFoldDB" id="Q9JYH1"/>